<dbReference type="EMBL" id="CP034145">
    <property type="protein sequence ID" value="AZH27150.1"/>
    <property type="molecule type" value="Genomic_DNA"/>
</dbReference>
<dbReference type="RefSeq" id="WP_121922058.1">
    <property type="nucleotide sequence ID" value="NZ_CP034145.1"/>
</dbReference>
<dbReference type="OrthoDB" id="275586at2157"/>
<dbReference type="InterPro" id="IPR025475">
    <property type="entry name" value="DUF4326"/>
</dbReference>
<protein>
    <submittedName>
        <fullName evidence="2">DUF4326 domain-containing protein</fullName>
    </submittedName>
</protein>
<reference evidence="2 3" key="1">
    <citation type="submission" date="2018-07" db="EMBL/GenBank/DDBJ databases">
        <title>Genome sequences of Haloplanus aerogenes JCM 16430T.</title>
        <authorList>
            <person name="Kim Y.B."/>
            <person name="Roh S.W."/>
        </authorList>
    </citation>
    <scope>NUCLEOTIDE SEQUENCE [LARGE SCALE GENOMIC DNA]</scope>
    <source>
        <strain evidence="2 3">JCM 16430</strain>
    </source>
</reference>
<dbReference type="AlphaFoldDB" id="A0A3G8QXB0"/>
<keyword evidence="3" id="KW-1185">Reference proteome</keyword>
<accession>A0A3G8QXB0</accession>
<dbReference type="Pfam" id="PF14216">
    <property type="entry name" value="DUF4326"/>
    <property type="match status" value="1"/>
</dbReference>
<evidence type="ECO:0000313" key="3">
    <source>
        <dbReference type="Proteomes" id="UP000282007"/>
    </source>
</evidence>
<organism evidence="2 3">
    <name type="scientific">Haloplanus aerogenes</name>
    <dbReference type="NCBI Taxonomy" id="660522"/>
    <lineage>
        <taxon>Archaea</taxon>
        <taxon>Methanobacteriati</taxon>
        <taxon>Methanobacteriota</taxon>
        <taxon>Stenosarchaea group</taxon>
        <taxon>Halobacteria</taxon>
        <taxon>Halobacteriales</taxon>
        <taxon>Haloferacaceae</taxon>
        <taxon>Haloplanus</taxon>
    </lineage>
</organism>
<dbReference type="KEGG" id="haer:DU502_05075"/>
<proteinExistence type="predicted"/>
<evidence type="ECO:0000313" key="2">
    <source>
        <dbReference type="EMBL" id="AZH27150.1"/>
    </source>
</evidence>
<evidence type="ECO:0000259" key="1">
    <source>
        <dbReference type="Pfam" id="PF14216"/>
    </source>
</evidence>
<gene>
    <name evidence="2" type="ORF">DU502_05075</name>
</gene>
<sequence>MYEGWFRGNLVENNEFAKAVEKLYGERLGCWCLPQQRHGEVILEHLAGAYDS</sequence>
<dbReference type="GeneID" id="95972969"/>
<dbReference type="Proteomes" id="UP000282007">
    <property type="component" value="Chromosome"/>
</dbReference>
<feature type="domain" description="DUF4326" evidence="1">
    <location>
        <begin position="2"/>
        <end position="44"/>
    </location>
</feature>
<name>A0A3G8QXB0_9EURY</name>